<accession>A0ABQ3C383</accession>
<organism evidence="1 2">
    <name type="scientific">Mesonia mobilis</name>
    <dbReference type="NCBI Taxonomy" id="369791"/>
    <lineage>
        <taxon>Bacteria</taxon>
        <taxon>Pseudomonadati</taxon>
        <taxon>Bacteroidota</taxon>
        <taxon>Flavobacteriia</taxon>
        <taxon>Flavobacteriales</taxon>
        <taxon>Flavobacteriaceae</taxon>
        <taxon>Mesonia</taxon>
    </lineage>
</organism>
<reference evidence="2" key="1">
    <citation type="journal article" date="2019" name="Int. J. Syst. Evol. Microbiol.">
        <title>The Global Catalogue of Microorganisms (GCM) 10K type strain sequencing project: providing services to taxonomists for standard genome sequencing and annotation.</title>
        <authorList>
            <consortium name="The Broad Institute Genomics Platform"/>
            <consortium name="The Broad Institute Genome Sequencing Center for Infectious Disease"/>
            <person name="Wu L."/>
            <person name="Ma J."/>
        </authorList>
    </citation>
    <scope>NUCLEOTIDE SEQUENCE [LARGE SCALE GENOMIC DNA]</scope>
    <source>
        <strain evidence="2">KCTC 12708</strain>
    </source>
</reference>
<name>A0ABQ3C383_9FLAO</name>
<sequence>MDKLCAEKIKNLKGNLNSAEKLTQTRLTGTDKLLRIKISQHYSIFPNLYG</sequence>
<evidence type="ECO:0000313" key="2">
    <source>
        <dbReference type="Proteomes" id="UP000615593"/>
    </source>
</evidence>
<dbReference type="RefSeq" id="WP_156876794.1">
    <property type="nucleotide sequence ID" value="NZ_BMWY01000016.1"/>
</dbReference>
<gene>
    <name evidence="1" type="ORF">GCM10008088_28230</name>
</gene>
<comment type="caution">
    <text evidence="1">The sequence shown here is derived from an EMBL/GenBank/DDBJ whole genome shotgun (WGS) entry which is preliminary data.</text>
</comment>
<dbReference type="Proteomes" id="UP000615593">
    <property type="component" value="Unassembled WGS sequence"/>
</dbReference>
<dbReference type="EMBL" id="BMWY01000016">
    <property type="protein sequence ID" value="GGZ65225.1"/>
    <property type="molecule type" value="Genomic_DNA"/>
</dbReference>
<evidence type="ECO:0000313" key="1">
    <source>
        <dbReference type="EMBL" id="GGZ65225.1"/>
    </source>
</evidence>
<protein>
    <submittedName>
        <fullName evidence="1">Uncharacterized protein</fullName>
    </submittedName>
</protein>
<proteinExistence type="predicted"/>
<keyword evidence="2" id="KW-1185">Reference proteome</keyword>
<dbReference type="GeneID" id="94370486"/>